<dbReference type="Pfam" id="PF00481">
    <property type="entry name" value="PP2C"/>
    <property type="match status" value="1"/>
</dbReference>
<evidence type="ECO:0000256" key="11">
    <source>
        <dbReference type="SAM" id="MobiDB-lite"/>
    </source>
</evidence>
<feature type="compositionally biased region" description="Low complexity" evidence="11">
    <location>
        <begin position="462"/>
        <end position="476"/>
    </location>
</feature>
<feature type="compositionally biased region" description="Low complexity" evidence="11">
    <location>
        <begin position="483"/>
        <end position="499"/>
    </location>
</feature>
<dbReference type="CDD" id="cd00143">
    <property type="entry name" value="PP2Cc"/>
    <property type="match status" value="1"/>
</dbReference>
<dbReference type="SUPFAM" id="SSF81606">
    <property type="entry name" value="PP2C-like"/>
    <property type="match status" value="1"/>
</dbReference>
<evidence type="ECO:0000256" key="7">
    <source>
        <dbReference type="ARBA" id="ARBA00022912"/>
    </source>
</evidence>
<evidence type="ECO:0000256" key="6">
    <source>
        <dbReference type="ARBA" id="ARBA00022801"/>
    </source>
</evidence>
<keyword evidence="8" id="KW-0464">Manganese</keyword>
<dbReference type="EC" id="3.1.3.16" evidence="4"/>
<feature type="region of interest" description="Disordered" evidence="11">
    <location>
        <begin position="1"/>
        <end position="70"/>
    </location>
</feature>
<dbReference type="OrthoDB" id="10264738at2759"/>
<evidence type="ECO:0000313" key="14">
    <source>
        <dbReference type="EMBL" id="PLW35865.1"/>
    </source>
</evidence>
<evidence type="ECO:0000313" key="13">
    <source>
        <dbReference type="EMBL" id="PLW05084.1"/>
    </source>
</evidence>
<comment type="cofactor">
    <cofactor evidence="2">
        <name>Mg(2+)</name>
        <dbReference type="ChEBI" id="CHEBI:18420"/>
    </cofactor>
</comment>
<evidence type="ECO:0000256" key="3">
    <source>
        <dbReference type="ARBA" id="ARBA00006702"/>
    </source>
</evidence>
<dbReference type="SMART" id="SM00331">
    <property type="entry name" value="PP2C_SIG"/>
    <property type="match status" value="1"/>
</dbReference>
<evidence type="ECO:0000256" key="9">
    <source>
        <dbReference type="ARBA" id="ARBA00048832"/>
    </source>
</evidence>
<keyword evidence="5" id="KW-0479">Metal-binding</keyword>
<dbReference type="SMART" id="SM00332">
    <property type="entry name" value="PP2Cc"/>
    <property type="match status" value="1"/>
</dbReference>
<protein>
    <recommendedName>
        <fullName evidence="4">protein-serine/threonine phosphatase</fullName>
        <ecNumber evidence="4">3.1.3.16</ecNumber>
    </recommendedName>
</protein>
<dbReference type="PANTHER" id="PTHR13832:SF565">
    <property type="entry name" value="AT28366P-RELATED"/>
    <property type="match status" value="1"/>
</dbReference>
<organism evidence="14 15">
    <name type="scientific">Puccinia coronata f. sp. avenae</name>
    <dbReference type="NCBI Taxonomy" id="200324"/>
    <lineage>
        <taxon>Eukaryota</taxon>
        <taxon>Fungi</taxon>
        <taxon>Dikarya</taxon>
        <taxon>Basidiomycota</taxon>
        <taxon>Pucciniomycotina</taxon>
        <taxon>Pucciniomycetes</taxon>
        <taxon>Pucciniales</taxon>
        <taxon>Pucciniaceae</taxon>
        <taxon>Puccinia</taxon>
    </lineage>
</organism>
<feature type="region of interest" description="Disordered" evidence="11">
    <location>
        <begin position="457"/>
        <end position="513"/>
    </location>
</feature>
<feature type="region of interest" description="Disordered" evidence="11">
    <location>
        <begin position="95"/>
        <end position="114"/>
    </location>
</feature>
<evidence type="ECO:0000256" key="1">
    <source>
        <dbReference type="ARBA" id="ARBA00001936"/>
    </source>
</evidence>
<feature type="compositionally biased region" description="Polar residues" evidence="11">
    <location>
        <begin position="396"/>
        <end position="405"/>
    </location>
</feature>
<dbReference type="EMBL" id="PGCJ01000249">
    <property type="protein sequence ID" value="PLW35865.1"/>
    <property type="molecule type" value="Genomic_DNA"/>
</dbReference>
<dbReference type="EMBL" id="PGCI01001404">
    <property type="protein sequence ID" value="PLW05084.1"/>
    <property type="molecule type" value="Genomic_DNA"/>
</dbReference>
<dbReference type="InterPro" id="IPR015655">
    <property type="entry name" value="PP2C"/>
</dbReference>
<comment type="catalytic activity">
    <reaction evidence="9">
        <text>O-phospho-L-threonyl-[protein] + H2O = L-threonyl-[protein] + phosphate</text>
        <dbReference type="Rhea" id="RHEA:47004"/>
        <dbReference type="Rhea" id="RHEA-COMP:11060"/>
        <dbReference type="Rhea" id="RHEA-COMP:11605"/>
        <dbReference type="ChEBI" id="CHEBI:15377"/>
        <dbReference type="ChEBI" id="CHEBI:30013"/>
        <dbReference type="ChEBI" id="CHEBI:43474"/>
        <dbReference type="ChEBI" id="CHEBI:61977"/>
        <dbReference type="EC" id="3.1.3.16"/>
    </reaction>
    <physiologicalReaction direction="left-to-right" evidence="9">
        <dbReference type="Rhea" id="RHEA:47005"/>
    </physiologicalReaction>
</comment>
<dbReference type="InterPro" id="IPR000222">
    <property type="entry name" value="PP2C_BS"/>
</dbReference>
<dbReference type="GO" id="GO:0004722">
    <property type="term" value="F:protein serine/threonine phosphatase activity"/>
    <property type="evidence" value="ECO:0007669"/>
    <property type="project" value="UniProtKB-EC"/>
</dbReference>
<keyword evidence="6 10" id="KW-0378">Hydrolase</keyword>
<dbReference type="AlphaFoldDB" id="A0A2N5UDQ4"/>
<feature type="compositionally biased region" description="Polar residues" evidence="11">
    <location>
        <begin position="10"/>
        <end position="34"/>
    </location>
</feature>
<feature type="domain" description="PPM-type phosphatase" evidence="12">
    <location>
        <begin position="72"/>
        <end position="352"/>
    </location>
</feature>
<feature type="compositionally biased region" description="Low complexity" evidence="11">
    <location>
        <begin position="98"/>
        <end position="111"/>
    </location>
</feature>
<dbReference type="Proteomes" id="UP000235388">
    <property type="component" value="Unassembled WGS sequence"/>
</dbReference>
<keyword evidence="7 10" id="KW-0904">Protein phosphatase</keyword>
<dbReference type="InterPro" id="IPR036457">
    <property type="entry name" value="PPM-type-like_dom_sf"/>
</dbReference>
<name>A0A2N5UDQ4_9BASI</name>
<evidence type="ECO:0000313" key="15">
    <source>
        <dbReference type="Proteomes" id="UP000235388"/>
    </source>
</evidence>
<feature type="region of interest" description="Disordered" evidence="11">
    <location>
        <begin position="373"/>
        <end position="436"/>
    </location>
</feature>
<evidence type="ECO:0000256" key="2">
    <source>
        <dbReference type="ARBA" id="ARBA00001946"/>
    </source>
</evidence>
<comment type="caution">
    <text evidence="14">The sequence shown here is derived from an EMBL/GenBank/DDBJ whole genome shotgun (WGS) entry which is preliminary data.</text>
</comment>
<gene>
    <name evidence="14" type="ORF">PCANC_22923</name>
    <name evidence="13" type="ORF">PCASD_26381</name>
</gene>
<evidence type="ECO:0000259" key="12">
    <source>
        <dbReference type="PROSITE" id="PS51746"/>
    </source>
</evidence>
<dbReference type="GO" id="GO:0046872">
    <property type="term" value="F:metal ion binding"/>
    <property type="evidence" value="ECO:0007669"/>
    <property type="project" value="UniProtKB-KW"/>
</dbReference>
<proteinExistence type="inferred from homology"/>
<dbReference type="Proteomes" id="UP000235392">
    <property type="component" value="Unassembled WGS sequence"/>
</dbReference>
<evidence type="ECO:0000313" key="16">
    <source>
        <dbReference type="Proteomes" id="UP000235392"/>
    </source>
</evidence>
<accession>A0A2N5UDQ4</accession>
<comment type="similarity">
    <text evidence="3 10">Belongs to the PP2C family.</text>
</comment>
<evidence type="ECO:0000256" key="5">
    <source>
        <dbReference type="ARBA" id="ARBA00022723"/>
    </source>
</evidence>
<dbReference type="PROSITE" id="PS51746">
    <property type="entry name" value="PPM_2"/>
    <property type="match status" value="1"/>
</dbReference>
<dbReference type="FunFam" id="3.60.40.10:FF:000016">
    <property type="entry name" value="Protein phosphatase 2C"/>
    <property type="match status" value="1"/>
</dbReference>
<keyword evidence="15" id="KW-1185">Reference proteome</keyword>
<dbReference type="Gene3D" id="3.60.40.10">
    <property type="entry name" value="PPM-type phosphatase domain"/>
    <property type="match status" value="1"/>
</dbReference>
<feature type="compositionally biased region" description="Polar residues" evidence="11">
    <location>
        <begin position="43"/>
        <end position="55"/>
    </location>
</feature>
<evidence type="ECO:0000256" key="8">
    <source>
        <dbReference type="ARBA" id="ARBA00023211"/>
    </source>
</evidence>
<evidence type="ECO:0000256" key="10">
    <source>
        <dbReference type="RuleBase" id="RU003465"/>
    </source>
</evidence>
<reference evidence="15 16" key="1">
    <citation type="submission" date="2017-11" db="EMBL/GenBank/DDBJ databases">
        <title>De novo assembly and phasing of dikaryotic genomes from two isolates of Puccinia coronata f. sp. avenae, the causal agent of oat crown rust.</title>
        <authorList>
            <person name="Miller M.E."/>
            <person name="Zhang Y."/>
            <person name="Omidvar V."/>
            <person name="Sperschneider J."/>
            <person name="Schwessinger B."/>
            <person name="Raley C."/>
            <person name="Palmer J.M."/>
            <person name="Garnica D."/>
            <person name="Upadhyaya N."/>
            <person name="Rathjen J."/>
            <person name="Taylor J.M."/>
            <person name="Park R.F."/>
            <person name="Dodds P.N."/>
            <person name="Hirsch C.D."/>
            <person name="Kianian S.F."/>
            <person name="Figueroa M."/>
        </authorList>
    </citation>
    <scope>NUCLEOTIDE SEQUENCE [LARGE SCALE GENOMIC DNA]</scope>
    <source>
        <strain evidence="14">12NC29</strain>
        <strain evidence="13">12SD80</strain>
    </source>
</reference>
<dbReference type="InterPro" id="IPR001932">
    <property type="entry name" value="PPM-type_phosphatase-like_dom"/>
</dbReference>
<dbReference type="PROSITE" id="PS01032">
    <property type="entry name" value="PPM_1"/>
    <property type="match status" value="1"/>
</dbReference>
<dbReference type="STRING" id="200324.A0A2N5UDQ4"/>
<sequence>MPSIRKNPQDEQNTSDFGASQLYSSPTKQTNGQQRQHRRRTKTPITPQNMGQTLSEPVITKHTGSGEDEDFAFGVSEMQGWRLTMEDAHAAVLDLNHAPPNSSTNSSAPTEPSKERTRFFAVYDGHGGAAVAKFSGDTVHFRLRSTPEYQSGDYQAALKRAFLATDEDLRSNPEFLNDPSGCTAVAALITPDGKILVANAGDSRSVLCVNGVAEPMSHDHKPVNRGENNRIVAAGGFVEFGRVNGNLALSRAIGDFEFKQNKNLSPEAQVVTANPDILVHQITAEDEFLILACDGIWDVYSNQQVVDRVRRLLGERKTLEQVAEQMIDYCLAPDCEWGGVGCDNMTFMVVAILGGKTKEQWYDMISERLERGEGYQTPSTFPQPYARGPRGEMLMNNLNQGSLTNGEDEATPPSYQNSENPADGGSPPGHNAPSAGSLFSLAPVSIIEALSRVSNVNSYDPTSQSEQPTSDSSDSTSTDKPESTTTTDAPDSSTIDSTTLSHSDDPSRPTSDA</sequence>
<comment type="cofactor">
    <cofactor evidence="1">
        <name>Mn(2+)</name>
        <dbReference type="ChEBI" id="CHEBI:29035"/>
    </cofactor>
</comment>
<evidence type="ECO:0000256" key="4">
    <source>
        <dbReference type="ARBA" id="ARBA00013081"/>
    </source>
</evidence>
<dbReference type="PANTHER" id="PTHR13832">
    <property type="entry name" value="PROTEIN PHOSPHATASE 2C"/>
    <property type="match status" value="1"/>
</dbReference>